<keyword evidence="4 6" id="KW-0067">ATP-binding</keyword>
<accession>A0A8H5B540</accession>
<dbReference type="GO" id="GO:0005524">
    <property type="term" value="F:ATP binding"/>
    <property type="evidence" value="ECO:0007669"/>
    <property type="project" value="UniProtKB-KW"/>
</dbReference>
<keyword evidence="3 6" id="KW-0547">Nucleotide-binding</keyword>
<evidence type="ECO:0000256" key="4">
    <source>
        <dbReference type="ARBA" id="ARBA00022840"/>
    </source>
</evidence>
<dbReference type="PROSITE" id="PS00871">
    <property type="entry name" value="CLPAB_2"/>
    <property type="match status" value="1"/>
</dbReference>
<name>A0A8H5B540_9AGAR</name>
<keyword evidence="12" id="KW-1185">Reference proteome</keyword>
<dbReference type="Pfam" id="PF17871">
    <property type="entry name" value="AAA_lid_9"/>
    <property type="match status" value="1"/>
</dbReference>
<evidence type="ECO:0000256" key="1">
    <source>
        <dbReference type="ARBA" id="ARBA00008675"/>
    </source>
</evidence>
<dbReference type="FunFam" id="3.40.50.300:FF:000120">
    <property type="entry name" value="ATP-dependent chaperone ClpB"/>
    <property type="match status" value="1"/>
</dbReference>
<protein>
    <recommendedName>
        <fullName evidence="13">Clp R domain-containing protein</fullName>
    </recommendedName>
</protein>
<dbReference type="InterPro" id="IPR018368">
    <property type="entry name" value="ClpA/B_CS1"/>
</dbReference>
<feature type="region of interest" description="Disordered" evidence="8">
    <location>
        <begin position="813"/>
        <end position="838"/>
    </location>
</feature>
<dbReference type="InterPro" id="IPR003959">
    <property type="entry name" value="ATPase_AAA_core"/>
</dbReference>
<dbReference type="Gene3D" id="3.40.50.300">
    <property type="entry name" value="P-loop containing nucleotide triphosphate hydrolases"/>
    <property type="match status" value="3"/>
</dbReference>
<evidence type="ECO:0000259" key="10">
    <source>
        <dbReference type="SMART" id="SM01086"/>
    </source>
</evidence>
<feature type="domain" description="AAA+ ATPase" evidence="9">
    <location>
        <begin position="546"/>
        <end position="691"/>
    </location>
</feature>
<dbReference type="EMBL" id="JAACJJ010000042">
    <property type="protein sequence ID" value="KAF5316728.1"/>
    <property type="molecule type" value="Genomic_DNA"/>
</dbReference>
<evidence type="ECO:0000256" key="5">
    <source>
        <dbReference type="ARBA" id="ARBA00023186"/>
    </source>
</evidence>
<dbReference type="GO" id="GO:0016887">
    <property type="term" value="F:ATP hydrolysis activity"/>
    <property type="evidence" value="ECO:0007669"/>
    <property type="project" value="InterPro"/>
</dbReference>
<dbReference type="Gene3D" id="1.10.8.60">
    <property type="match status" value="1"/>
</dbReference>
<feature type="domain" description="AAA+ ATPase" evidence="9">
    <location>
        <begin position="145"/>
        <end position="288"/>
    </location>
</feature>
<dbReference type="PANTHER" id="PTHR11638">
    <property type="entry name" value="ATP-DEPENDENT CLP PROTEASE"/>
    <property type="match status" value="1"/>
</dbReference>
<dbReference type="GO" id="GO:0042026">
    <property type="term" value="P:protein refolding"/>
    <property type="evidence" value="ECO:0007669"/>
    <property type="project" value="TreeGrafter"/>
</dbReference>
<evidence type="ECO:0000259" key="9">
    <source>
        <dbReference type="SMART" id="SM00382"/>
    </source>
</evidence>
<evidence type="ECO:0000256" key="2">
    <source>
        <dbReference type="ARBA" id="ARBA00022737"/>
    </source>
</evidence>
<dbReference type="Pfam" id="PF00004">
    <property type="entry name" value="AAA"/>
    <property type="match status" value="1"/>
</dbReference>
<dbReference type="InterPro" id="IPR041546">
    <property type="entry name" value="ClpA/ClpB_AAA_lid"/>
</dbReference>
<reference evidence="11 12" key="1">
    <citation type="journal article" date="2020" name="ISME J.">
        <title>Uncovering the hidden diversity of litter-decomposition mechanisms in mushroom-forming fungi.</title>
        <authorList>
            <person name="Floudas D."/>
            <person name="Bentzer J."/>
            <person name="Ahren D."/>
            <person name="Johansson T."/>
            <person name="Persson P."/>
            <person name="Tunlid A."/>
        </authorList>
    </citation>
    <scope>NUCLEOTIDE SEQUENCE [LARGE SCALE GENOMIC DNA]</scope>
    <source>
        <strain evidence="11 12">CBS 101986</strain>
    </source>
</reference>
<feature type="compositionally biased region" description="Polar residues" evidence="8">
    <location>
        <begin position="816"/>
        <end position="827"/>
    </location>
</feature>
<keyword evidence="7" id="KW-0175">Coiled coil</keyword>
<dbReference type="Pfam" id="PF07724">
    <property type="entry name" value="AAA_2"/>
    <property type="match status" value="1"/>
</dbReference>
<comment type="similarity">
    <text evidence="1 6">Belongs to the ClpA/ClpB family.</text>
</comment>
<dbReference type="PROSITE" id="PS00870">
    <property type="entry name" value="CLPAB_1"/>
    <property type="match status" value="1"/>
</dbReference>
<dbReference type="FunFam" id="3.40.50.300:FF:000025">
    <property type="entry name" value="ATP-dependent Clp protease subunit"/>
    <property type="match status" value="1"/>
</dbReference>
<evidence type="ECO:0000313" key="12">
    <source>
        <dbReference type="Proteomes" id="UP000567179"/>
    </source>
</evidence>
<dbReference type="InterPro" id="IPR003593">
    <property type="entry name" value="AAA+_ATPase"/>
</dbReference>
<keyword evidence="2" id="KW-0677">Repeat</keyword>
<dbReference type="InterPro" id="IPR050130">
    <property type="entry name" value="ClpA_ClpB"/>
</dbReference>
<dbReference type="GO" id="GO:0043335">
    <property type="term" value="P:protein unfolding"/>
    <property type="evidence" value="ECO:0007669"/>
    <property type="project" value="TreeGrafter"/>
</dbReference>
<proteinExistence type="inferred from homology"/>
<dbReference type="InterPro" id="IPR027417">
    <property type="entry name" value="P-loop_NTPase"/>
</dbReference>
<dbReference type="CDD" id="cd19499">
    <property type="entry name" value="RecA-like_ClpB_Hsp104-like"/>
    <property type="match status" value="1"/>
</dbReference>
<dbReference type="FunFam" id="3.40.50.300:FF:000010">
    <property type="entry name" value="Chaperone clpB 1, putative"/>
    <property type="match status" value="1"/>
</dbReference>
<keyword evidence="5 6" id="KW-0143">Chaperone</keyword>
<dbReference type="InterPro" id="IPR028299">
    <property type="entry name" value="ClpA/B_CS2"/>
</dbReference>
<dbReference type="SMART" id="SM00382">
    <property type="entry name" value="AAA"/>
    <property type="match status" value="2"/>
</dbReference>
<evidence type="ECO:0000313" key="11">
    <source>
        <dbReference type="EMBL" id="KAF5316728.1"/>
    </source>
</evidence>
<dbReference type="CDD" id="cd00009">
    <property type="entry name" value="AAA"/>
    <property type="match status" value="1"/>
</dbReference>
<feature type="domain" description="Clp ATPase C-terminal" evidence="10">
    <location>
        <begin position="721"/>
        <end position="810"/>
    </location>
</feature>
<dbReference type="PANTHER" id="PTHR11638:SF176">
    <property type="entry name" value="HEAT SHOCK PROTEIN 78, MITOCHONDRIAL"/>
    <property type="match status" value="1"/>
</dbReference>
<evidence type="ECO:0000256" key="6">
    <source>
        <dbReference type="RuleBase" id="RU004432"/>
    </source>
</evidence>
<evidence type="ECO:0000256" key="8">
    <source>
        <dbReference type="SAM" id="MobiDB-lite"/>
    </source>
</evidence>
<evidence type="ECO:0008006" key="13">
    <source>
        <dbReference type="Google" id="ProtNLM"/>
    </source>
</evidence>
<dbReference type="Pfam" id="PF10431">
    <property type="entry name" value="ClpB_D2-small"/>
    <property type="match status" value="1"/>
</dbReference>
<dbReference type="InterPro" id="IPR019489">
    <property type="entry name" value="Clp_ATPase_C"/>
</dbReference>
<dbReference type="GO" id="GO:0034605">
    <property type="term" value="P:cellular response to heat"/>
    <property type="evidence" value="ECO:0007669"/>
    <property type="project" value="TreeGrafter"/>
</dbReference>
<dbReference type="SMART" id="SM01086">
    <property type="entry name" value="ClpB_D2-small"/>
    <property type="match status" value="1"/>
</dbReference>
<dbReference type="PRINTS" id="PR00300">
    <property type="entry name" value="CLPPROTEASEA"/>
</dbReference>
<dbReference type="AlphaFoldDB" id="A0A8H5B540"/>
<comment type="caution">
    <text evidence="11">The sequence shown here is derived from an EMBL/GenBank/DDBJ whole genome shotgun (WGS) entry which is preliminary data.</text>
</comment>
<dbReference type="InterPro" id="IPR001270">
    <property type="entry name" value="ClpA/B"/>
</dbReference>
<evidence type="ECO:0000256" key="3">
    <source>
        <dbReference type="ARBA" id="ARBA00022741"/>
    </source>
</evidence>
<dbReference type="Proteomes" id="UP000567179">
    <property type="component" value="Unassembled WGS sequence"/>
</dbReference>
<sequence length="838" mass="92461">MSHLASSSRVALGGTLKTPLLTLKHSPSPFRSAASRTESIRTISRYVRTRTTPGPCLLVPSACVNIGLRLSGGLQSWGRGYASGPGGGSGGGFPGFSLGPQHQKGDALKEYSVDLTQLARDGKLDPTIGRDDEIRRTIQILSRRTKSNPVLIGPPGVGKTAILEGLASRIVSKEVPESLQSKRVLSIDLSAIMAGSGIRGQFEEKFKALLRDIEEEKGQVICFIDEVHTLFNLGKAEGSIDAGQMIKPALARGLQLVGATTPDEYRKTIGKDAALERRFQPVAIDEPTVSSTISILRGLKPRYEVHHGVEIADSALVTAAVYSARYISERFLPDKAIDLVDEAASSLRLAQESRPDELEKLDREIVTMQIELESLKNEMDVFSVERRRKVEDDLAAKRKEANALTTLWQAERDRLQRIKDTKKKLEDAKYQLEVAQRQGQYELASRLRFSTIPELQGQLPTEKEAEAHDESALPMLHDRVTSNDISRVVARATGIPVQNLLKGERDKLVHMEDTLRERVVGQDHVLAAVSDAVRISRAGLQAPNRPVASFLFLGPTGVGKTELCKALASFLYNDEQRGLITINMSEYHDRHTISRLIGAAPGYVGFEEGGQLTEAVRRKPYAVVLLDELEKAHKDVAMILLQILDEGTITDSQGRKVDFKNTIICLTSNLGSDILAHKTASDSQTGVVTADAKQEVLERTQEHFPPELLNRLDSMQVFNKLSRDSILKVVDLRLTEVAKRLESRRITMDVDDTAREWLGKHGFSEMYGARAIARVVRTDVLFPLAQKLLRGTIRDGDTVKIRVSGDLLEIVDNHQPDPTINKPSSEVNPIENLSPEEK</sequence>
<dbReference type="SUPFAM" id="SSF52540">
    <property type="entry name" value="P-loop containing nucleoside triphosphate hydrolases"/>
    <property type="match status" value="2"/>
</dbReference>
<dbReference type="OrthoDB" id="47330at2759"/>
<evidence type="ECO:0000256" key="7">
    <source>
        <dbReference type="SAM" id="Coils"/>
    </source>
</evidence>
<organism evidence="11 12">
    <name type="scientific">Psilocybe cf. subviscida</name>
    <dbReference type="NCBI Taxonomy" id="2480587"/>
    <lineage>
        <taxon>Eukaryota</taxon>
        <taxon>Fungi</taxon>
        <taxon>Dikarya</taxon>
        <taxon>Basidiomycota</taxon>
        <taxon>Agaricomycotina</taxon>
        <taxon>Agaricomycetes</taxon>
        <taxon>Agaricomycetidae</taxon>
        <taxon>Agaricales</taxon>
        <taxon>Agaricineae</taxon>
        <taxon>Strophariaceae</taxon>
        <taxon>Psilocybe</taxon>
    </lineage>
</organism>
<dbReference type="GO" id="GO:0005759">
    <property type="term" value="C:mitochondrial matrix"/>
    <property type="evidence" value="ECO:0007669"/>
    <property type="project" value="TreeGrafter"/>
</dbReference>
<gene>
    <name evidence="11" type="ORF">D9619_006823</name>
</gene>
<feature type="coiled-coil region" evidence="7">
    <location>
        <begin position="358"/>
        <end position="385"/>
    </location>
</feature>